<feature type="domain" description="FAD dependent oxidoreductase" evidence="3">
    <location>
        <begin position="20"/>
        <end position="412"/>
    </location>
</feature>
<accession>A0A175R8B8</accession>
<dbReference type="SUPFAM" id="SSF51905">
    <property type="entry name" value="FAD/NAD(P)-binding domain"/>
    <property type="match status" value="1"/>
</dbReference>
<dbReference type="Proteomes" id="UP000078272">
    <property type="component" value="Unassembled WGS sequence"/>
</dbReference>
<gene>
    <name evidence="4" type="ORF">NS226_10800</name>
</gene>
<proteinExistence type="inferred from homology"/>
<evidence type="ECO:0000259" key="3">
    <source>
        <dbReference type="Pfam" id="PF01266"/>
    </source>
</evidence>
<name>A0A175R8B8_9HYPH</name>
<reference evidence="4 5" key="1">
    <citation type="journal article" date="2016" name="Front. Microbiol.">
        <title>Genomic Resource of Rice Seed Associated Bacteria.</title>
        <authorList>
            <person name="Midha S."/>
            <person name="Bansal K."/>
            <person name="Sharma S."/>
            <person name="Kumar N."/>
            <person name="Patil P.P."/>
            <person name="Chaudhry V."/>
            <person name="Patil P.B."/>
        </authorList>
    </citation>
    <scope>NUCLEOTIDE SEQUENCE [LARGE SCALE GENOMIC DNA]</scope>
    <source>
        <strain evidence="4 5">NS226</strain>
    </source>
</reference>
<dbReference type="PANTHER" id="PTHR13847">
    <property type="entry name" value="SARCOSINE DEHYDROGENASE-RELATED"/>
    <property type="match status" value="1"/>
</dbReference>
<dbReference type="GO" id="GO:0005886">
    <property type="term" value="C:plasma membrane"/>
    <property type="evidence" value="ECO:0007669"/>
    <property type="project" value="TreeGrafter"/>
</dbReference>
<dbReference type="OrthoDB" id="9787190at2"/>
<dbReference type="Gene3D" id="3.50.50.60">
    <property type="entry name" value="FAD/NAD(P)-binding domain"/>
    <property type="match status" value="2"/>
</dbReference>
<organism evidence="4 5">
    <name type="scientific">Aureimonas ureilytica</name>
    <dbReference type="NCBI Taxonomy" id="401562"/>
    <lineage>
        <taxon>Bacteria</taxon>
        <taxon>Pseudomonadati</taxon>
        <taxon>Pseudomonadota</taxon>
        <taxon>Alphaproteobacteria</taxon>
        <taxon>Hyphomicrobiales</taxon>
        <taxon>Aurantimonadaceae</taxon>
        <taxon>Aureimonas</taxon>
    </lineage>
</organism>
<evidence type="ECO:0000256" key="1">
    <source>
        <dbReference type="ARBA" id="ARBA00009410"/>
    </source>
</evidence>
<dbReference type="EMBL" id="LDPZ01000021">
    <property type="protein sequence ID" value="KTQ95623.1"/>
    <property type="molecule type" value="Genomic_DNA"/>
</dbReference>
<evidence type="ECO:0000256" key="2">
    <source>
        <dbReference type="ARBA" id="ARBA00023002"/>
    </source>
</evidence>
<dbReference type="RefSeq" id="WP_058635008.1">
    <property type="nucleotide sequence ID" value="NZ_LDPZ01000021.1"/>
</dbReference>
<dbReference type="GO" id="GO:0005737">
    <property type="term" value="C:cytoplasm"/>
    <property type="evidence" value="ECO:0007669"/>
    <property type="project" value="TreeGrafter"/>
</dbReference>
<dbReference type="InterPro" id="IPR036188">
    <property type="entry name" value="FAD/NAD-bd_sf"/>
</dbReference>
<dbReference type="InterPro" id="IPR006076">
    <property type="entry name" value="FAD-dep_OxRdtase"/>
</dbReference>
<dbReference type="AlphaFoldDB" id="A0A175R8B8"/>
<dbReference type="Gene3D" id="3.30.9.10">
    <property type="entry name" value="D-Amino Acid Oxidase, subunit A, domain 2"/>
    <property type="match status" value="1"/>
</dbReference>
<dbReference type="GO" id="GO:0008718">
    <property type="term" value="F:D-amino-acid dehydrogenase activity"/>
    <property type="evidence" value="ECO:0007669"/>
    <property type="project" value="TreeGrafter"/>
</dbReference>
<dbReference type="PATRIC" id="fig|401562.3.peg.1660"/>
<comment type="caution">
    <text evidence="4">The sequence shown here is derived from an EMBL/GenBank/DDBJ whole genome shotgun (WGS) entry which is preliminary data.</text>
</comment>
<sequence length="443" mass="48034">MPGPYVVPVHGDADLPKAVDVVVIGGGIIGTSTALELAERGLRVALCEKGGIGHEQSSRNWGWVRISRRDPREVPLMAESLRIWADLNRRTGRETGFKRSGIVFTCTDEKSFADHERWNRNLEGYQIESRMLSAAEFNAKYPGNTMKIAGALYTAGDCRAEPQKAAPAIAEAARDRGAHILTECAVRGLQLSGGKVSGVVTERGEIACSSVVLAGGAWSSLFMGNNGLDLPQLKVLNSVLRTKPLEGGPDEAIWASGFALRKREDGGYTIADGSRNVVDIVPASFRHAAKFMPALSHEWRALRFRVGGRFLDEARQARRWALDEPSPFEYNRVLDPVPSKAISDAAMKRLSVAFPVFKKAEIAQRWGGMIDVTPDAVPVIDAIDAIPGFHVATGFSGHGFGIGPAAGRLMADIVSGRTPLVERHDFRFSRFSDGSKIELISGF</sequence>
<comment type="similarity">
    <text evidence="1">Belongs to the DadA oxidoreductase family.</text>
</comment>
<keyword evidence="2" id="KW-0560">Oxidoreductase</keyword>
<evidence type="ECO:0000313" key="4">
    <source>
        <dbReference type="EMBL" id="KTQ95623.1"/>
    </source>
</evidence>
<dbReference type="Pfam" id="PF01266">
    <property type="entry name" value="DAO"/>
    <property type="match status" value="1"/>
</dbReference>
<dbReference type="STRING" id="401562.NS365_20105"/>
<protein>
    <submittedName>
        <fullName evidence="4">D-amino acid oxidase</fullName>
    </submittedName>
</protein>
<dbReference type="GO" id="GO:0055130">
    <property type="term" value="P:D-alanine catabolic process"/>
    <property type="evidence" value="ECO:0007669"/>
    <property type="project" value="TreeGrafter"/>
</dbReference>
<evidence type="ECO:0000313" key="5">
    <source>
        <dbReference type="Proteomes" id="UP000078272"/>
    </source>
</evidence>
<dbReference type="PANTHER" id="PTHR13847:SF280">
    <property type="entry name" value="D-AMINO ACID DEHYDROGENASE"/>
    <property type="match status" value="1"/>
</dbReference>